<dbReference type="AlphaFoldDB" id="A0A9P9DB31"/>
<feature type="compositionally biased region" description="Basic residues" evidence="1">
    <location>
        <begin position="1"/>
        <end position="12"/>
    </location>
</feature>
<feature type="region of interest" description="Disordered" evidence="1">
    <location>
        <begin position="1"/>
        <end position="46"/>
    </location>
</feature>
<accession>A0A9P9DB31</accession>
<feature type="compositionally biased region" description="Polar residues" evidence="1">
    <location>
        <begin position="13"/>
        <end position="22"/>
    </location>
</feature>
<dbReference type="Proteomes" id="UP000717696">
    <property type="component" value="Unassembled WGS sequence"/>
</dbReference>
<keyword evidence="3" id="KW-1185">Reference proteome</keyword>
<gene>
    <name evidence="2" type="ORF">B0J13DRAFT_533263</name>
</gene>
<evidence type="ECO:0000313" key="2">
    <source>
        <dbReference type="EMBL" id="KAH7115732.1"/>
    </source>
</evidence>
<reference evidence="2" key="1">
    <citation type="journal article" date="2021" name="Nat. Commun.">
        <title>Genetic determinants of endophytism in the Arabidopsis root mycobiome.</title>
        <authorList>
            <person name="Mesny F."/>
            <person name="Miyauchi S."/>
            <person name="Thiergart T."/>
            <person name="Pickel B."/>
            <person name="Atanasova L."/>
            <person name="Karlsson M."/>
            <person name="Huettel B."/>
            <person name="Barry K.W."/>
            <person name="Haridas S."/>
            <person name="Chen C."/>
            <person name="Bauer D."/>
            <person name="Andreopoulos W."/>
            <person name="Pangilinan J."/>
            <person name="LaButti K."/>
            <person name="Riley R."/>
            <person name="Lipzen A."/>
            <person name="Clum A."/>
            <person name="Drula E."/>
            <person name="Henrissat B."/>
            <person name="Kohler A."/>
            <person name="Grigoriev I.V."/>
            <person name="Martin F.M."/>
            <person name="Hacquard S."/>
        </authorList>
    </citation>
    <scope>NUCLEOTIDE SEQUENCE</scope>
    <source>
        <strain evidence="2">MPI-CAGE-AT-0021</strain>
    </source>
</reference>
<dbReference type="EMBL" id="JAGMUU010000037">
    <property type="protein sequence ID" value="KAH7115732.1"/>
    <property type="molecule type" value="Genomic_DNA"/>
</dbReference>
<name>A0A9P9DB31_9HYPO</name>
<organism evidence="2 3">
    <name type="scientific">Dactylonectria estremocensis</name>
    <dbReference type="NCBI Taxonomy" id="1079267"/>
    <lineage>
        <taxon>Eukaryota</taxon>
        <taxon>Fungi</taxon>
        <taxon>Dikarya</taxon>
        <taxon>Ascomycota</taxon>
        <taxon>Pezizomycotina</taxon>
        <taxon>Sordariomycetes</taxon>
        <taxon>Hypocreomycetidae</taxon>
        <taxon>Hypocreales</taxon>
        <taxon>Nectriaceae</taxon>
        <taxon>Dactylonectria</taxon>
    </lineage>
</organism>
<sequence>MLSYFQRRRARKNASTNATSTEMRAPSGPTFEKPSFLQPSSKMRPRTEKMILPRKPHTQKPLPPLPLKVTRSPRRLKPHRNLRSPTVEEFWELQDSETEEQRQLIHLYSTPASLNDKIAAEEASRIATSYKFDVVFVVSIDLSRLQQYSSLNLCAHILVAHGLELPSDGHHLLIPTEMYANFVLKPVLSIEFHDQSLLPAGYETGASLILRANSWRSREPGKPAVIFSCLSRSCTAASIDLEALRRDARGLEALLDWNWRRDCRDWSKHFSC</sequence>
<dbReference type="OrthoDB" id="5078466at2759"/>
<proteinExistence type="predicted"/>
<comment type="caution">
    <text evidence="2">The sequence shown here is derived from an EMBL/GenBank/DDBJ whole genome shotgun (WGS) entry which is preliminary data.</text>
</comment>
<evidence type="ECO:0000313" key="3">
    <source>
        <dbReference type="Proteomes" id="UP000717696"/>
    </source>
</evidence>
<protein>
    <submittedName>
        <fullName evidence="2">Uncharacterized protein</fullName>
    </submittedName>
</protein>
<evidence type="ECO:0000256" key="1">
    <source>
        <dbReference type="SAM" id="MobiDB-lite"/>
    </source>
</evidence>